<reference evidence="1 2" key="2">
    <citation type="journal article" date="2022" name="Mol. Ecol. Resour.">
        <title>The genomes of chicory, endive, great burdock and yacon provide insights into Asteraceae paleo-polyploidization history and plant inulin production.</title>
        <authorList>
            <person name="Fan W."/>
            <person name="Wang S."/>
            <person name="Wang H."/>
            <person name="Wang A."/>
            <person name="Jiang F."/>
            <person name="Liu H."/>
            <person name="Zhao H."/>
            <person name="Xu D."/>
            <person name="Zhang Y."/>
        </authorList>
    </citation>
    <scope>NUCLEOTIDE SEQUENCE [LARGE SCALE GENOMIC DNA]</scope>
    <source>
        <strain evidence="2">cv. Punajuju</strain>
        <tissue evidence="1">Leaves</tissue>
    </source>
</reference>
<organism evidence="1 2">
    <name type="scientific">Cichorium intybus</name>
    <name type="common">Chicory</name>
    <dbReference type="NCBI Taxonomy" id="13427"/>
    <lineage>
        <taxon>Eukaryota</taxon>
        <taxon>Viridiplantae</taxon>
        <taxon>Streptophyta</taxon>
        <taxon>Embryophyta</taxon>
        <taxon>Tracheophyta</taxon>
        <taxon>Spermatophyta</taxon>
        <taxon>Magnoliopsida</taxon>
        <taxon>eudicotyledons</taxon>
        <taxon>Gunneridae</taxon>
        <taxon>Pentapetalae</taxon>
        <taxon>asterids</taxon>
        <taxon>campanulids</taxon>
        <taxon>Asterales</taxon>
        <taxon>Asteraceae</taxon>
        <taxon>Cichorioideae</taxon>
        <taxon>Cichorieae</taxon>
        <taxon>Cichoriinae</taxon>
        <taxon>Cichorium</taxon>
    </lineage>
</organism>
<proteinExistence type="predicted"/>
<evidence type="ECO:0000313" key="2">
    <source>
        <dbReference type="Proteomes" id="UP001055811"/>
    </source>
</evidence>
<dbReference type="EMBL" id="CM042012">
    <property type="protein sequence ID" value="KAI3753562.1"/>
    <property type="molecule type" value="Genomic_DNA"/>
</dbReference>
<gene>
    <name evidence="1" type="ORF">L2E82_25618</name>
</gene>
<accession>A0ACB9E466</accession>
<protein>
    <submittedName>
        <fullName evidence="1">Uncharacterized protein</fullName>
    </submittedName>
</protein>
<dbReference type="Proteomes" id="UP001055811">
    <property type="component" value="Linkage Group LG04"/>
</dbReference>
<reference evidence="2" key="1">
    <citation type="journal article" date="2022" name="Mol. Ecol. Resour.">
        <title>The genomes of chicory, endive, great burdock and yacon provide insights into Asteraceae palaeo-polyploidization history and plant inulin production.</title>
        <authorList>
            <person name="Fan W."/>
            <person name="Wang S."/>
            <person name="Wang H."/>
            <person name="Wang A."/>
            <person name="Jiang F."/>
            <person name="Liu H."/>
            <person name="Zhao H."/>
            <person name="Xu D."/>
            <person name="Zhang Y."/>
        </authorList>
    </citation>
    <scope>NUCLEOTIDE SEQUENCE [LARGE SCALE GENOMIC DNA]</scope>
    <source>
        <strain evidence="2">cv. Punajuju</strain>
    </source>
</reference>
<name>A0ACB9E466_CICIN</name>
<sequence>MEGRNCLFDLPTYRVVIKLFVALNDLSRAVRYFSKLKEAWFFPGFDIYMDLIKIYAVHGMIADCKEAEVAGFKVEEQTSLKDSFNSWFLASTSTVEARSLSSGDKNVKFFHIL</sequence>
<keyword evidence="2" id="KW-1185">Reference proteome</keyword>
<comment type="caution">
    <text evidence="1">The sequence shown here is derived from an EMBL/GenBank/DDBJ whole genome shotgun (WGS) entry which is preliminary data.</text>
</comment>
<evidence type="ECO:0000313" key="1">
    <source>
        <dbReference type="EMBL" id="KAI3753562.1"/>
    </source>
</evidence>